<organism evidence="1 2">
    <name type="scientific">Candidatus Gallimonas gallistercoris</name>
    <dbReference type="NCBI Taxonomy" id="2838602"/>
    <lineage>
        <taxon>Bacteria</taxon>
        <taxon>Bacillati</taxon>
        <taxon>Bacillota</taxon>
        <taxon>Clostridia</taxon>
        <taxon>Candidatus Gallimonas</taxon>
    </lineage>
</organism>
<evidence type="ECO:0000313" key="1">
    <source>
        <dbReference type="EMBL" id="HJA03068.1"/>
    </source>
</evidence>
<reference evidence="1" key="1">
    <citation type="journal article" date="2021" name="PeerJ">
        <title>Extensive microbial diversity within the chicken gut microbiome revealed by metagenomics and culture.</title>
        <authorList>
            <person name="Gilroy R."/>
            <person name="Ravi A."/>
            <person name="Getino M."/>
            <person name="Pursley I."/>
            <person name="Horton D.L."/>
            <person name="Alikhan N.F."/>
            <person name="Baker D."/>
            <person name="Gharbi K."/>
            <person name="Hall N."/>
            <person name="Watson M."/>
            <person name="Adriaenssens E.M."/>
            <person name="Foster-Nyarko E."/>
            <person name="Jarju S."/>
            <person name="Secka A."/>
            <person name="Antonio M."/>
            <person name="Oren A."/>
            <person name="Chaudhuri R.R."/>
            <person name="La Ragione R."/>
            <person name="Hildebrand F."/>
            <person name="Pallen M.J."/>
        </authorList>
    </citation>
    <scope>NUCLEOTIDE SEQUENCE</scope>
    <source>
        <strain evidence="1">CHK156-179</strain>
    </source>
</reference>
<protein>
    <submittedName>
        <fullName evidence="1">Uncharacterized protein</fullName>
    </submittedName>
</protein>
<sequence>MDKFKKKFLPCHYSANRRIFQAFRLKKGEVSLFARCGQHVDRHCGKLWKKKGSVEKKRKKGEKKSGERVFLINSILKTGRLSTEISTMWIKLSRLFHNSTRKNFAFQCALFGGSSCFLRFCMV</sequence>
<dbReference type="Proteomes" id="UP000824221">
    <property type="component" value="Unassembled WGS sequence"/>
</dbReference>
<reference evidence="1" key="2">
    <citation type="submission" date="2021-04" db="EMBL/GenBank/DDBJ databases">
        <authorList>
            <person name="Gilroy R."/>
        </authorList>
    </citation>
    <scope>NUCLEOTIDE SEQUENCE</scope>
    <source>
        <strain evidence="1">CHK156-179</strain>
    </source>
</reference>
<dbReference type="AlphaFoldDB" id="A0A9D2H201"/>
<accession>A0A9D2H201</accession>
<proteinExistence type="predicted"/>
<gene>
    <name evidence="1" type="ORF">H9797_06830</name>
</gene>
<evidence type="ECO:0000313" key="2">
    <source>
        <dbReference type="Proteomes" id="UP000824221"/>
    </source>
</evidence>
<dbReference type="EMBL" id="DXAJ01000102">
    <property type="protein sequence ID" value="HJA03068.1"/>
    <property type="molecule type" value="Genomic_DNA"/>
</dbReference>
<comment type="caution">
    <text evidence="1">The sequence shown here is derived from an EMBL/GenBank/DDBJ whole genome shotgun (WGS) entry which is preliminary data.</text>
</comment>
<name>A0A9D2H201_9FIRM</name>